<accession>A0ABM8YW86</accession>
<dbReference type="PANTHER" id="PTHR43300">
    <property type="entry name" value="ACETYLTRANSFERASE"/>
    <property type="match status" value="1"/>
</dbReference>
<dbReference type="EMBL" id="OU912926">
    <property type="protein sequence ID" value="CAG9931747.1"/>
    <property type="molecule type" value="Genomic_DNA"/>
</dbReference>
<keyword evidence="4" id="KW-1185">Reference proteome</keyword>
<dbReference type="Pfam" id="PF17836">
    <property type="entry name" value="PglD_N"/>
    <property type="match status" value="1"/>
</dbReference>
<gene>
    <name evidence="3" type="ORF">NTG6680_0494</name>
</gene>
<feature type="domain" description="PglD N-terminal" evidence="2">
    <location>
        <begin position="9"/>
        <end position="87"/>
    </location>
</feature>
<dbReference type="RefSeq" id="WP_239795804.1">
    <property type="nucleotide sequence ID" value="NZ_OU912926.1"/>
</dbReference>
<name>A0ABM8YW86_9PROT</name>
<dbReference type="Gene3D" id="2.160.10.10">
    <property type="entry name" value="Hexapeptide repeat proteins"/>
    <property type="match status" value="1"/>
</dbReference>
<dbReference type="InterPro" id="IPR041561">
    <property type="entry name" value="PglD_N"/>
</dbReference>
<dbReference type="Pfam" id="PF00132">
    <property type="entry name" value="Hexapep"/>
    <property type="match status" value="1"/>
</dbReference>
<protein>
    <submittedName>
        <fullName evidence="3">PglD_N domain-containing protein</fullName>
    </submittedName>
</protein>
<dbReference type="SUPFAM" id="SSF51161">
    <property type="entry name" value="Trimeric LpxA-like enzymes"/>
    <property type="match status" value="1"/>
</dbReference>
<dbReference type="InterPro" id="IPR020019">
    <property type="entry name" value="AcTrfase_PglD-like"/>
</dbReference>
<dbReference type="InterPro" id="IPR050179">
    <property type="entry name" value="Trans_hexapeptide_repeat"/>
</dbReference>
<dbReference type="Proteomes" id="UP000839052">
    <property type="component" value="Chromosome"/>
</dbReference>
<comment type="similarity">
    <text evidence="1">Belongs to the transferase hexapeptide repeat family.</text>
</comment>
<dbReference type="InterPro" id="IPR011004">
    <property type="entry name" value="Trimer_LpxA-like_sf"/>
</dbReference>
<evidence type="ECO:0000256" key="1">
    <source>
        <dbReference type="ARBA" id="ARBA00007274"/>
    </source>
</evidence>
<sequence>MKSGINLDNIIIFGTGGHAKTVIGVLECEGKWRLSGLVVDDCNLPDEKRVLGYEILGNRSAFSILQGRGIVKGFVAVGDNIVRAEIAVSMRKSGFSLVSIMHPSACVMKDAIVGEGTFIHAFSIIGAECSVGFNAIIQPQTSVGHESFIGDYVQFSPGVHIGGKVRIGDGSFFGPGAVVFPSVTIGQNVSVGANTVVNKDVPDNAVIVGNPGRMVKLK</sequence>
<dbReference type="InterPro" id="IPR001451">
    <property type="entry name" value="Hexapep"/>
</dbReference>
<dbReference type="Gene3D" id="3.40.50.20">
    <property type="match status" value="1"/>
</dbReference>
<evidence type="ECO:0000259" key="2">
    <source>
        <dbReference type="Pfam" id="PF17836"/>
    </source>
</evidence>
<reference evidence="3 4" key="1">
    <citation type="submission" date="2021-10" db="EMBL/GenBank/DDBJ databases">
        <authorList>
            <person name="Koch H."/>
        </authorList>
    </citation>
    <scope>NUCLEOTIDE SEQUENCE [LARGE SCALE GENOMIC DNA]</scope>
    <source>
        <strain evidence="3">6680</strain>
    </source>
</reference>
<dbReference type="PANTHER" id="PTHR43300:SF7">
    <property type="entry name" value="UDP-N-ACETYLBACILLOSAMINE N-ACETYLTRANSFERASE"/>
    <property type="match status" value="1"/>
</dbReference>
<evidence type="ECO:0000313" key="4">
    <source>
        <dbReference type="Proteomes" id="UP000839052"/>
    </source>
</evidence>
<proteinExistence type="inferred from homology"/>
<organism evidence="3 4">
    <name type="scientific">Candidatus Nitrotoga arctica</name>
    <dbReference type="NCBI Taxonomy" id="453162"/>
    <lineage>
        <taxon>Bacteria</taxon>
        <taxon>Pseudomonadati</taxon>
        <taxon>Pseudomonadota</taxon>
        <taxon>Betaproteobacteria</taxon>
        <taxon>Nitrosomonadales</taxon>
        <taxon>Gallionellaceae</taxon>
        <taxon>Candidatus Nitrotoga</taxon>
    </lineage>
</organism>
<dbReference type="NCBIfam" id="TIGR03570">
    <property type="entry name" value="NeuD_NnaD"/>
    <property type="match status" value="1"/>
</dbReference>
<dbReference type="CDD" id="cd03360">
    <property type="entry name" value="LbH_AT_putative"/>
    <property type="match status" value="1"/>
</dbReference>
<evidence type="ECO:0000313" key="3">
    <source>
        <dbReference type="EMBL" id="CAG9931747.1"/>
    </source>
</evidence>